<evidence type="ECO:0000313" key="3">
    <source>
        <dbReference type="Proteomes" id="UP001595075"/>
    </source>
</evidence>
<accession>A0ABR4C080</accession>
<dbReference type="PANTHER" id="PTHR33112">
    <property type="entry name" value="DOMAIN PROTEIN, PUTATIVE-RELATED"/>
    <property type="match status" value="1"/>
</dbReference>
<reference evidence="2 3" key="1">
    <citation type="journal article" date="2024" name="Commun. Biol.">
        <title>Comparative genomic analysis of thermophilic fungi reveals convergent evolutionary adaptations and gene losses.</title>
        <authorList>
            <person name="Steindorff A.S."/>
            <person name="Aguilar-Pontes M.V."/>
            <person name="Robinson A.J."/>
            <person name="Andreopoulos B."/>
            <person name="LaButti K."/>
            <person name="Kuo A."/>
            <person name="Mondo S."/>
            <person name="Riley R."/>
            <person name="Otillar R."/>
            <person name="Haridas S."/>
            <person name="Lipzen A."/>
            <person name="Grimwood J."/>
            <person name="Schmutz J."/>
            <person name="Clum A."/>
            <person name="Reid I.D."/>
            <person name="Moisan M.C."/>
            <person name="Butler G."/>
            <person name="Nguyen T.T.M."/>
            <person name="Dewar K."/>
            <person name="Conant G."/>
            <person name="Drula E."/>
            <person name="Henrissat B."/>
            <person name="Hansel C."/>
            <person name="Singer S."/>
            <person name="Hutchinson M.I."/>
            <person name="de Vries R.P."/>
            <person name="Natvig D.O."/>
            <person name="Powell A.J."/>
            <person name="Tsang A."/>
            <person name="Grigoriev I.V."/>
        </authorList>
    </citation>
    <scope>NUCLEOTIDE SEQUENCE [LARGE SCALE GENOMIC DNA]</scope>
    <source>
        <strain evidence="2 3">CBS 494.80</strain>
    </source>
</reference>
<gene>
    <name evidence="2" type="ORF">VTL71DRAFT_5065</name>
</gene>
<comment type="caution">
    <text evidence="2">The sequence shown here is derived from an EMBL/GenBank/DDBJ whole genome shotgun (WGS) entry which is preliminary data.</text>
</comment>
<evidence type="ECO:0000313" key="2">
    <source>
        <dbReference type="EMBL" id="KAL2063260.1"/>
    </source>
</evidence>
<dbReference type="Proteomes" id="UP001595075">
    <property type="component" value="Unassembled WGS sequence"/>
</dbReference>
<keyword evidence="3" id="KW-1185">Reference proteome</keyword>
<dbReference type="PANTHER" id="PTHR33112:SF16">
    <property type="entry name" value="HETEROKARYON INCOMPATIBILITY DOMAIN-CONTAINING PROTEIN"/>
    <property type="match status" value="1"/>
</dbReference>
<feature type="domain" description="Heterokaryon incompatibility" evidence="1">
    <location>
        <begin position="200"/>
        <end position="364"/>
    </location>
</feature>
<name>A0ABR4C080_9HELO</name>
<dbReference type="Pfam" id="PF06985">
    <property type="entry name" value="HET"/>
    <property type="match status" value="1"/>
</dbReference>
<dbReference type="InterPro" id="IPR010730">
    <property type="entry name" value="HET"/>
</dbReference>
<sequence>MMRCEACQKIVFANIRFGQEILQQPSFAALKSSADAGCDLCNLSLSALISVWPAEWSGMSGFYVALHEEKESGHHSGEYDTGIRLQGLVYDNYEWDQSPDKIERVVVTVGDETKYRSFNAPLGVYAEPGTLPAKYIAGRIPPRNSGSVECLSKIDLLIKSCDQYHTKCSSLAKIWPLPTRILDIENEPIVRTTNGMCERYVALSYCWGRSGKNILLTKKKDPSGGESIFDKFTSGGLRENMLARTIQDAITVCRSMGIKYLWVDALCIIQEERDLADFKAEAPMMTEYYSNAYFTLIAGSAHDCADGFLAERAAPIPPPCELHYSREHLPSGAPQLEGVGKIYIGLPFDQSTGPTLSRAWTFQESELSRRYVTFGPSQFQVHCPSVAKFEDGDFKAVTSLDRPWTAIGRKAPSLHAVIKHMDELEAVEYALQFWYRSIFVYTGRRLGRVEDKLAAIAGAARLVQSVVKCKYLYGLWENDMVRGLLWRTINVRSTRRGVTSRNIDRAPSWSWASIDGQVTTWPIPPTVKILQDPGNWLLQCLSNNHFSGALDAIRDNVVIPKGFELSVRGFVTKVWHIPATYKSHDMVLVDIEPSTAFSPVPVKWEGGEELVAAGAWDTLDDYESRKYWGRQIHALLLIPGQGLLLDELSSNSYRRIGRFALAKERLFREAELEDIILI</sequence>
<organism evidence="2 3">
    <name type="scientific">Oculimacula yallundae</name>
    <dbReference type="NCBI Taxonomy" id="86028"/>
    <lineage>
        <taxon>Eukaryota</taxon>
        <taxon>Fungi</taxon>
        <taxon>Dikarya</taxon>
        <taxon>Ascomycota</taxon>
        <taxon>Pezizomycotina</taxon>
        <taxon>Leotiomycetes</taxon>
        <taxon>Helotiales</taxon>
        <taxon>Ploettnerulaceae</taxon>
        <taxon>Oculimacula</taxon>
    </lineage>
</organism>
<dbReference type="EMBL" id="JAZHXI010000015">
    <property type="protein sequence ID" value="KAL2063260.1"/>
    <property type="molecule type" value="Genomic_DNA"/>
</dbReference>
<protein>
    <recommendedName>
        <fullName evidence="1">Heterokaryon incompatibility domain-containing protein</fullName>
    </recommendedName>
</protein>
<proteinExistence type="predicted"/>
<evidence type="ECO:0000259" key="1">
    <source>
        <dbReference type="Pfam" id="PF06985"/>
    </source>
</evidence>